<dbReference type="PROSITE" id="PS00211">
    <property type="entry name" value="ABC_TRANSPORTER_1"/>
    <property type="match status" value="1"/>
</dbReference>
<dbReference type="GO" id="GO:0005524">
    <property type="term" value="F:ATP binding"/>
    <property type="evidence" value="ECO:0007669"/>
    <property type="project" value="UniProtKB-KW"/>
</dbReference>
<name>A0ABW1KMK9_9ACTN</name>
<dbReference type="InterPro" id="IPR003439">
    <property type="entry name" value="ABC_transporter-like_ATP-bd"/>
</dbReference>
<reference evidence="6" key="1">
    <citation type="journal article" date="2019" name="Int. J. Syst. Evol. Microbiol.">
        <title>The Global Catalogue of Microorganisms (GCM) 10K type strain sequencing project: providing services to taxonomists for standard genome sequencing and annotation.</title>
        <authorList>
            <consortium name="The Broad Institute Genomics Platform"/>
            <consortium name="The Broad Institute Genome Sequencing Center for Infectious Disease"/>
            <person name="Wu L."/>
            <person name="Ma J."/>
        </authorList>
    </citation>
    <scope>NUCLEOTIDE SEQUENCE [LARGE SCALE GENOMIC DNA]</scope>
    <source>
        <strain evidence="6">ZS-35-S2</strain>
    </source>
</reference>
<evidence type="ECO:0000313" key="6">
    <source>
        <dbReference type="Proteomes" id="UP001596203"/>
    </source>
</evidence>
<dbReference type="InterPro" id="IPR008995">
    <property type="entry name" value="Mo/tungstate-bd_C_term_dom"/>
</dbReference>
<dbReference type="Pfam" id="PF08402">
    <property type="entry name" value="TOBE_2"/>
    <property type="match status" value="1"/>
</dbReference>
<dbReference type="EMBL" id="JBHSPR010000056">
    <property type="protein sequence ID" value="MFC6022209.1"/>
    <property type="molecule type" value="Genomic_DNA"/>
</dbReference>
<dbReference type="SMART" id="SM00382">
    <property type="entry name" value="AAA"/>
    <property type="match status" value="1"/>
</dbReference>
<keyword evidence="6" id="KW-1185">Reference proteome</keyword>
<dbReference type="PANTHER" id="PTHR42781">
    <property type="entry name" value="SPERMIDINE/PUTRESCINE IMPORT ATP-BINDING PROTEIN POTA"/>
    <property type="match status" value="1"/>
</dbReference>
<gene>
    <name evidence="5" type="ORF">ACFP2T_39385</name>
</gene>
<organism evidence="5 6">
    <name type="scientific">Plantactinospora solaniradicis</name>
    <dbReference type="NCBI Taxonomy" id="1723736"/>
    <lineage>
        <taxon>Bacteria</taxon>
        <taxon>Bacillati</taxon>
        <taxon>Actinomycetota</taxon>
        <taxon>Actinomycetes</taxon>
        <taxon>Micromonosporales</taxon>
        <taxon>Micromonosporaceae</taxon>
        <taxon>Plantactinospora</taxon>
    </lineage>
</organism>
<keyword evidence="2" id="KW-0547">Nucleotide-binding</keyword>
<dbReference type="InterPro" id="IPR013611">
    <property type="entry name" value="Transp-assoc_OB_typ2"/>
</dbReference>
<dbReference type="Pfam" id="PF00005">
    <property type="entry name" value="ABC_tran"/>
    <property type="match status" value="1"/>
</dbReference>
<dbReference type="Gene3D" id="2.40.50.100">
    <property type="match status" value="1"/>
</dbReference>
<evidence type="ECO:0000313" key="5">
    <source>
        <dbReference type="EMBL" id="MFC6022209.1"/>
    </source>
</evidence>
<sequence length="376" mass="40480">MTTAAPDLAAASDTEAGTGSLRLEALTKTFASRTGVVTAVDAVDLDVAPGEFITLLGPSGCGKTTTLRMVAGFEDATSGHIRLDDRVIDTMPPQRRPMAMVFQSYALFPHLTVGDNIAYGLRLQRRSRDEVDTSMRMALTSMNLVGLADRSPHELSGGQQQRVALARALVVQPKVLLFDEPLSNLDAKLRGSMRAEIRRIQRMFGITSIYVTHDQDEAMSMSDRIVVMNKGRVEQVATPGEIYLRPASVFVADFIGRANFVEVMPETVADGHATVTALGQRLRTAAHPTVTGGDEGAYLMTRPETMRLTSVTDGGTGIGVVLRSTFHGPTIDYEVETTSGTLTVTEAGRDPREALGEGTNVNVAIDPARAYLLARD</sequence>
<evidence type="ECO:0000256" key="3">
    <source>
        <dbReference type="ARBA" id="ARBA00022840"/>
    </source>
</evidence>
<protein>
    <submittedName>
        <fullName evidence="5">ABC transporter ATP-binding protein</fullName>
    </submittedName>
</protein>
<dbReference type="RefSeq" id="WP_377431515.1">
    <property type="nucleotide sequence ID" value="NZ_JBHSPR010000056.1"/>
</dbReference>
<dbReference type="SUPFAM" id="SSF52540">
    <property type="entry name" value="P-loop containing nucleoside triphosphate hydrolases"/>
    <property type="match status" value="1"/>
</dbReference>
<dbReference type="InterPro" id="IPR050093">
    <property type="entry name" value="ABC_SmlMolc_Importer"/>
</dbReference>
<dbReference type="Proteomes" id="UP001596203">
    <property type="component" value="Unassembled WGS sequence"/>
</dbReference>
<dbReference type="InterPro" id="IPR027417">
    <property type="entry name" value="P-loop_NTPase"/>
</dbReference>
<accession>A0ABW1KMK9</accession>
<dbReference type="InterPro" id="IPR017871">
    <property type="entry name" value="ABC_transporter-like_CS"/>
</dbReference>
<dbReference type="SUPFAM" id="SSF50331">
    <property type="entry name" value="MOP-like"/>
    <property type="match status" value="1"/>
</dbReference>
<evidence type="ECO:0000256" key="1">
    <source>
        <dbReference type="ARBA" id="ARBA00022448"/>
    </source>
</evidence>
<keyword evidence="1" id="KW-0813">Transport</keyword>
<comment type="caution">
    <text evidence="5">The sequence shown here is derived from an EMBL/GenBank/DDBJ whole genome shotgun (WGS) entry which is preliminary data.</text>
</comment>
<proteinExistence type="predicted"/>
<evidence type="ECO:0000256" key="2">
    <source>
        <dbReference type="ARBA" id="ARBA00022741"/>
    </source>
</evidence>
<evidence type="ECO:0000259" key="4">
    <source>
        <dbReference type="PROSITE" id="PS50893"/>
    </source>
</evidence>
<keyword evidence="3 5" id="KW-0067">ATP-binding</keyword>
<dbReference type="PANTHER" id="PTHR42781:SF4">
    <property type="entry name" value="SPERMIDINE_PUTRESCINE IMPORT ATP-BINDING PROTEIN POTA"/>
    <property type="match status" value="1"/>
</dbReference>
<feature type="domain" description="ABC transporter" evidence="4">
    <location>
        <begin position="21"/>
        <end position="255"/>
    </location>
</feature>
<dbReference type="PROSITE" id="PS50893">
    <property type="entry name" value="ABC_TRANSPORTER_2"/>
    <property type="match status" value="1"/>
</dbReference>
<dbReference type="Gene3D" id="3.40.50.300">
    <property type="entry name" value="P-loop containing nucleotide triphosphate hydrolases"/>
    <property type="match status" value="1"/>
</dbReference>
<dbReference type="InterPro" id="IPR003593">
    <property type="entry name" value="AAA+_ATPase"/>
</dbReference>